<dbReference type="InterPro" id="IPR050662">
    <property type="entry name" value="Sec-metab_biosynth-thioest"/>
</dbReference>
<evidence type="ECO:0000313" key="19">
    <source>
        <dbReference type="EMBL" id="KRZ26528.1"/>
    </source>
</evidence>
<dbReference type="EC" id="4.6.1.16" evidence="5"/>
<proteinExistence type="inferred from homology"/>
<dbReference type="SUPFAM" id="SSF56214">
    <property type="entry name" value="4'-phosphopantetheinyl transferase"/>
    <property type="match status" value="2"/>
</dbReference>
<dbReference type="Proteomes" id="UP000054805">
    <property type="component" value="Unassembled WGS sequence"/>
</dbReference>
<dbReference type="PROSITE" id="PS00743">
    <property type="entry name" value="BETA_LACTAMASE_B_1"/>
    <property type="match status" value="1"/>
</dbReference>
<feature type="domain" description="Metallo-beta-lactamase" evidence="18">
    <location>
        <begin position="39"/>
        <end position="205"/>
    </location>
</feature>
<dbReference type="InterPro" id="IPR001279">
    <property type="entry name" value="Metallo-B-lactamas"/>
</dbReference>
<dbReference type="InterPro" id="IPR036388">
    <property type="entry name" value="WH-like_DNA-bd_sf"/>
</dbReference>
<feature type="chain" id="PRO_5006880118" description="Beta-lactamase-like protein 2 homolog" evidence="17">
    <location>
        <begin position="20"/>
        <end position="885"/>
    </location>
</feature>
<dbReference type="InterPro" id="IPR055066">
    <property type="entry name" value="AASDHPPT_N"/>
</dbReference>
<dbReference type="Gene3D" id="3.60.15.10">
    <property type="entry name" value="Ribonuclease Z/Hydroxyacylglutathione hydrolase-like"/>
    <property type="match status" value="1"/>
</dbReference>
<dbReference type="AlphaFoldDB" id="A0A0V1IUZ0"/>
<dbReference type="GO" id="GO:0008800">
    <property type="term" value="F:beta-lactamase activity"/>
    <property type="evidence" value="ECO:0007669"/>
    <property type="project" value="InterPro"/>
</dbReference>
<evidence type="ECO:0000256" key="15">
    <source>
        <dbReference type="ARBA" id="ARBA00048794"/>
    </source>
</evidence>
<dbReference type="PANTHER" id="PTHR23131:SF0">
    <property type="entry name" value="ENDORIBONUCLEASE LACTB2"/>
    <property type="match status" value="1"/>
</dbReference>
<dbReference type="GO" id="GO:0006388">
    <property type="term" value="P:tRNA splicing, via endonucleolytic cleavage and ligation"/>
    <property type="evidence" value="ECO:0007669"/>
    <property type="project" value="InterPro"/>
</dbReference>
<dbReference type="SUPFAM" id="SSF56281">
    <property type="entry name" value="Metallo-hydrolase/oxidoreductase"/>
    <property type="match status" value="1"/>
</dbReference>
<evidence type="ECO:0000256" key="10">
    <source>
        <dbReference type="ARBA" id="ARBA00022833"/>
    </source>
</evidence>
<comment type="catalytic activity">
    <reaction evidence="15">
        <text>apo-[ACP] + acetyl-CoA = acetyl-[ACP] + adenosine 3',5'-bisphosphate + H(+)</text>
        <dbReference type="Rhea" id="RHEA:46564"/>
        <dbReference type="Rhea" id="RHEA-COMP:9621"/>
        <dbReference type="Rhea" id="RHEA-COMP:9690"/>
        <dbReference type="ChEBI" id="CHEBI:15378"/>
        <dbReference type="ChEBI" id="CHEBI:29999"/>
        <dbReference type="ChEBI" id="CHEBI:57288"/>
        <dbReference type="ChEBI" id="CHEBI:58343"/>
        <dbReference type="ChEBI" id="CHEBI:78446"/>
    </reaction>
    <physiologicalReaction direction="left-to-right" evidence="15">
        <dbReference type="Rhea" id="RHEA:46565"/>
    </physiologicalReaction>
</comment>
<evidence type="ECO:0000256" key="6">
    <source>
        <dbReference type="ARBA" id="ARBA00016301"/>
    </source>
</evidence>
<evidence type="ECO:0000256" key="4">
    <source>
        <dbReference type="ARBA" id="ARBA00008078"/>
    </source>
</evidence>
<dbReference type="GO" id="GO:0008897">
    <property type="term" value="F:holo-[acyl-carrier-protein] synthase activity"/>
    <property type="evidence" value="ECO:0007669"/>
    <property type="project" value="UniProtKB-EC"/>
</dbReference>
<dbReference type="InterPro" id="IPR011856">
    <property type="entry name" value="tRNA_endonuc-like_dom_sf"/>
</dbReference>
<dbReference type="PANTHER" id="PTHR23131">
    <property type="entry name" value="ENDORIBONUCLEASE LACTB2"/>
    <property type="match status" value="1"/>
</dbReference>
<evidence type="ECO:0000313" key="20">
    <source>
        <dbReference type="Proteomes" id="UP000054805"/>
    </source>
</evidence>
<evidence type="ECO:0000256" key="7">
    <source>
        <dbReference type="ARBA" id="ARBA00022679"/>
    </source>
</evidence>
<dbReference type="GO" id="GO:0000287">
    <property type="term" value="F:magnesium ion binding"/>
    <property type="evidence" value="ECO:0007669"/>
    <property type="project" value="InterPro"/>
</dbReference>
<comment type="caution">
    <text evidence="19">The sequence shown here is derived from an EMBL/GenBank/DDBJ whole genome shotgun (WGS) entry which is preliminary data.</text>
</comment>
<dbReference type="Pfam" id="PF02778">
    <property type="entry name" value="tRNA_int_endo_N"/>
    <property type="match status" value="1"/>
</dbReference>
<organism evidence="19 20">
    <name type="scientific">Trichinella pseudospiralis</name>
    <name type="common">Parasitic roundworm</name>
    <dbReference type="NCBI Taxonomy" id="6337"/>
    <lineage>
        <taxon>Eukaryota</taxon>
        <taxon>Metazoa</taxon>
        <taxon>Ecdysozoa</taxon>
        <taxon>Nematoda</taxon>
        <taxon>Enoplea</taxon>
        <taxon>Dorylaimia</taxon>
        <taxon>Trichinellida</taxon>
        <taxon>Trichinellidae</taxon>
        <taxon>Trichinella</taxon>
    </lineage>
</organism>
<keyword evidence="17" id="KW-0732">Signal</keyword>
<comment type="similarity">
    <text evidence="4">Belongs to the tRNA-intron endonuclease family.</text>
</comment>
<dbReference type="InterPro" id="IPR006678">
    <property type="entry name" value="tRNA_intron_Endonuc_N"/>
</dbReference>
<accession>A0A0V1IUZ0</accession>
<name>A0A0V1IUZ0_TRIPS</name>
<keyword evidence="7" id="KW-0808">Transferase</keyword>
<dbReference type="Gene3D" id="1.10.10.10">
    <property type="entry name" value="Winged helix-like DNA-binding domain superfamily/Winged helix DNA-binding domain"/>
    <property type="match status" value="1"/>
</dbReference>
<evidence type="ECO:0000256" key="16">
    <source>
        <dbReference type="ARBA" id="ARBA00069358"/>
    </source>
</evidence>
<dbReference type="GO" id="GO:0005634">
    <property type="term" value="C:nucleus"/>
    <property type="evidence" value="ECO:0007669"/>
    <property type="project" value="UniProtKB-ARBA"/>
</dbReference>
<gene>
    <name evidence="19" type="primary">lactb2</name>
    <name evidence="19" type="ORF">T4B_957</name>
</gene>
<sequence>LFCFSFTMVSLPSLPVSVALSPRVYRILGCNSGSMTLQGTNTYLVGTGRKRVLIDTGEANNFAYLQYLSQTLSETGACICGVLCTHWHADHIGGVSNVARQYSVTNLMKFRRANPEENIKYEELGFEFVQEGQLITVEGATLKVIHTPGHADDHMSLQLLEENAIFSGDCILGDGSTTVFEDLDSYMKSLKKLQSLAPDLIYPGHGSPIHDAAKRIQQYIDHRQRRENQIFNVLSQSKLPLTPMDIVQKIYNETPAILHRAASVNVLQHLEKLQKLGKTKRKDGKWKALAENFAISITAHIFLMVLYPFVALDLLCVSSYLVMSILHPQYVYKKNANERQVITDRQPKSNFIGQLNGRSVIINGKDSTVEHLWNCGCFGRPMAENSNEPSSLVVLFLEEALYLVVISGCLSVANGDQAKFDHLLFIEITLDRQLIFSIYYLQLMTSGEFFSHCIASAADFVFRFAVYLHFRRRGWIVKPGLNYGVDYVVYPDAPSNVHSQFMVIIVPHWNGFQELPMTWRDAVSASRISCAVSKNVLLCGVKNFDGDFQKLTLDDLQQCPVQIVCLKQWFARRPFSDKKERKIRFKLAMPCRCLRWAFRIVNWEPSVTEWTRMLRCLQLDDLPRIRRQVFQEDIKATVAGGLMMRKAISVCTGLAWDEITLIRSSTGKPMLAENIQLGYQFSFNLSHHGDYVILATSSSSVCGVDVMKIEYPKLQMNLSEYFKMMSPQFADEEYAALNQQRTDSEKLELFYRYWCLKESYLKAVGFGIRCDLSQIHFIFNSLVVPVGQFEISTKLVFEETQHDEFVFEECHLDPYHAACVCYKDDLLEAECEQHRGKCIPFQLVTMDFVLQDAVPLHHEEAIPVPGLCKAVPISPLDFSYYLFNR</sequence>
<dbReference type="EMBL" id="JYDS01000083">
    <property type="protein sequence ID" value="KRZ26528.1"/>
    <property type="molecule type" value="Genomic_DNA"/>
</dbReference>
<dbReference type="Gene3D" id="3.90.470.20">
    <property type="entry name" value="4'-phosphopantetheinyl transferase domain"/>
    <property type="match status" value="2"/>
</dbReference>
<keyword evidence="8" id="KW-0479">Metal-binding</keyword>
<dbReference type="SMART" id="SM00849">
    <property type="entry name" value="Lactamase_B"/>
    <property type="match status" value="1"/>
</dbReference>
<dbReference type="InterPro" id="IPR036167">
    <property type="entry name" value="tRNA_intron_Endo_cat-like_sf"/>
</dbReference>
<dbReference type="InterPro" id="IPR037143">
    <property type="entry name" value="4-PPantetheinyl_Trfase_dom_sf"/>
</dbReference>
<dbReference type="InterPro" id="IPR047921">
    <property type="entry name" value="LACTB2-like_MBL-fold"/>
</dbReference>
<dbReference type="FunFam" id="3.60.15.10:FF:000017">
    <property type="entry name" value="Lactamase beta 2"/>
    <property type="match status" value="1"/>
</dbReference>
<feature type="non-terminal residue" evidence="19">
    <location>
        <position position="1"/>
    </location>
</feature>
<evidence type="ECO:0000256" key="1">
    <source>
        <dbReference type="ARBA" id="ARBA00001947"/>
    </source>
</evidence>
<evidence type="ECO:0000256" key="2">
    <source>
        <dbReference type="ARBA" id="ARBA00006195"/>
    </source>
</evidence>
<dbReference type="GO" id="GO:0000213">
    <property type="term" value="F:tRNA-intron lyase activity"/>
    <property type="evidence" value="ECO:0007669"/>
    <property type="project" value="UniProtKB-EC"/>
</dbReference>
<protein>
    <recommendedName>
        <fullName evidence="16">Beta-lactamase-like protein 2 homolog</fullName>
        <ecNumber evidence="5">4.6.1.16</ecNumber>
    </recommendedName>
    <alternativeName>
        <fullName evidence="11">4'-phosphopantetheinyl transferase</fullName>
    </alternativeName>
    <alternativeName>
        <fullName evidence="12">Alpha-aminoadipic semialdehyde dehydrogenase-phosphopantetheinyl transferase</fullName>
    </alternativeName>
    <alternativeName>
        <fullName evidence="6">L-aminoadipate-semialdehyde dehydrogenase-phosphopantetheinyl transferase</fullName>
    </alternativeName>
</protein>
<evidence type="ECO:0000256" key="17">
    <source>
        <dbReference type="SAM" id="SignalP"/>
    </source>
</evidence>
<dbReference type="FunFam" id="3.90.470.20:FF:000003">
    <property type="entry name" value="L-aminoadipate-semialdehyde dehydrogenase-phosphopantetheinyl transferase"/>
    <property type="match status" value="1"/>
</dbReference>
<evidence type="ECO:0000256" key="14">
    <source>
        <dbReference type="ARBA" id="ARBA00048641"/>
    </source>
</evidence>
<feature type="signal peptide" evidence="17">
    <location>
        <begin position="1"/>
        <end position="19"/>
    </location>
</feature>
<dbReference type="InterPro" id="IPR006677">
    <property type="entry name" value="tRNA_intron_Endonuc_cat-like"/>
</dbReference>
<dbReference type="GO" id="GO:0017001">
    <property type="term" value="P:antibiotic catabolic process"/>
    <property type="evidence" value="ECO:0007669"/>
    <property type="project" value="InterPro"/>
</dbReference>
<evidence type="ECO:0000256" key="12">
    <source>
        <dbReference type="ARBA" id="ARBA00033443"/>
    </source>
</evidence>
<keyword evidence="9" id="KW-0378">Hydrolase</keyword>
<comment type="cofactor">
    <cofactor evidence="1">
        <name>Zn(2+)</name>
        <dbReference type="ChEBI" id="CHEBI:29105"/>
    </cofactor>
</comment>
<comment type="catalytic activity">
    <reaction evidence="14">
        <text>apo-[ACP] + CoA = holo-[ACP] + adenosine 3',5'-bisphosphate + H(+)</text>
        <dbReference type="Rhea" id="RHEA:12068"/>
        <dbReference type="Rhea" id="RHEA-COMP:9685"/>
        <dbReference type="Rhea" id="RHEA-COMP:9690"/>
        <dbReference type="ChEBI" id="CHEBI:15378"/>
        <dbReference type="ChEBI" id="CHEBI:29999"/>
        <dbReference type="ChEBI" id="CHEBI:57287"/>
        <dbReference type="ChEBI" id="CHEBI:58343"/>
        <dbReference type="ChEBI" id="CHEBI:64479"/>
        <dbReference type="EC" id="2.7.8.7"/>
    </reaction>
    <physiologicalReaction direction="left-to-right" evidence="14">
        <dbReference type="Rhea" id="RHEA:12069"/>
    </physiologicalReaction>
</comment>
<keyword evidence="10" id="KW-0862">Zinc</keyword>
<dbReference type="InterPro" id="IPR008278">
    <property type="entry name" value="4-PPantetheinyl_Trfase_dom"/>
</dbReference>
<evidence type="ECO:0000256" key="9">
    <source>
        <dbReference type="ARBA" id="ARBA00022801"/>
    </source>
</evidence>
<dbReference type="GO" id="GO:0008270">
    <property type="term" value="F:zinc ion binding"/>
    <property type="evidence" value="ECO:0007669"/>
    <property type="project" value="InterPro"/>
</dbReference>
<evidence type="ECO:0000256" key="5">
    <source>
        <dbReference type="ARBA" id="ARBA00012573"/>
    </source>
</evidence>
<evidence type="ECO:0000256" key="11">
    <source>
        <dbReference type="ARBA" id="ARBA00030484"/>
    </source>
</evidence>
<dbReference type="CDD" id="cd07722">
    <property type="entry name" value="LACTB2-like_MBL-fold"/>
    <property type="match status" value="1"/>
</dbReference>
<dbReference type="InterPro" id="IPR001018">
    <property type="entry name" value="Beta-lactamase_class-B_CS"/>
</dbReference>
<evidence type="ECO:0000256" key="3">
    <source>
        <dbReference type="ARBA" id="ARBA00006759"/>
    </source>
</evidence>
<dbReference type="CDD" id="cd22363">
    <property type="entry name" value="tRNA-intron_lyase_C"/>
    <property type="match status" value="1"/>
</dbReference>
<keyword evidence="20" id="KW-1185">Reference proteome</keyword>
<comment type="similarity">
    <text evidence="2">Belongs to the P-Pant transferase superfamily. AcpS family.</text>
</comment>
<evidence type="ECO:0000256" key="13">
    <source>
        <dbReference type="ARBA" id="ARBA00034031"/>
    </source>
</evidence>
<dbReference type="Pfam" id="PF17778">
    <property type="entry name" value="WHD_BLACT"/>
    <property type="match status" value="1"/>
</dbReference>
<dbReference type="Pfam" id="PF22624">
    <property type="entry name" value="AASDHPPT_N"/>
    <property type="match status" value="1"/>
</dbReference>
<comment type="catalytic activity">
    <reaction evidence="13">
        <text>pretRNA = a 3'-half-tRNA molecule with a 5'-OH end + a 5'-half-tRNA molecule with a 2',3'-cyclic phosphate end + an intron with a 2',3'-cyclic phosphate and a 5'-hydroxyl terminus.</text>
        <dbReference type="EC" id="4.6.1.16"/>
    </reaction>
</comment>
<reference evidence="19 20" key="1">
    <citation type="submission" date="2015-01" db="EMBL/GenBank/DDBJ databases">
        <title>Evolution of Trichinella species and genotypes.</title>
        <authorList>
            <person name="Korhonen P.K."/>
            <person name="Edoardo P."/>
            <person name="Giuseppe L.R."/>
            <person name="Gasser R.B."/>
        </authorList>
    </citation>
    <scope>NUCLEOTIDE SEQUENCE [LARGE SCALE GENOMIC DNA]</scope>
    <source>
        <strain evidence="19">ISS588</strain>
    </source>
</reference>
<dbReference type="Pfam" id="PF01648">
    <property type="entry name" value="ACPS"/>
    <property type="match status" value="1"/>
</dbReference>
<comment type="similarity">
    <text evidence="3">Belongs to the metallo-beta-lactamase superfamily. Glyoxalase II family.</text>
</comment>
<evidence type="ECO:0000259" key="18">
    <source>
        <dbReference type="SMART" id="SM00849"/>
    </source>
</evidence>
<dbReference type="GO" id="GO:0003676">
    <property type="term" value="F:nucleic acid binding"/>
    <property type="evidence" value="ECO:0007669"/>
    <property type="project" value="InterPro"/>
</dbReference>
<dbReference type="Gene3D" id="3.40.1350.10">
    <property type="match status" value="1"/>
</dbReference>
<dbReference type="Pfam" id="PF01974">
    <property type="entry name" value="tRNA_int_endo"/>
    <property type="match status" value="1"/>
</dbReference>
<dbReference type="SUPFAM" id="SSF53032">
    <property type="entry name" value="tRNA-intron endonuclease catalytic domain-like"/>
    <property type="match status" value="1"/>
</dbReference>
<dbReference type="InterPro" id="IPR036866">
    <property type="entry name" value="RibonucZ/Hydroxyglut_hydro"/>
</dbReference>
<evidence type="ECO:0000256" key="8">
    <source>
        <dbReference type="ARBA" id="ARBA00022723"/>
    </source>
</evidence>
<dbReference type="InterPro" id="IPR041516">
    <property type="entry name" value="LACTB2_WH"/>
</dbReference>
<dbReference type="Pfam" id="PF00753">
    <property type="entry name" value="Lactamase_B"/>
    <property type="match status" value="1"/>
</dbReference>